<comment type="caution">
    <text evidence="9">The sequence shown here is derived from an EMBL/GenBank/DDBJ whole genome shotgun (WGS) entry which is preliminary data.</text>
</comment>
<keyword evidence="4" id="KW-0689">Ribosomal protein</keyword>
<evidence type="ECO:0000256" key="4">
    <source>
        <dbReference type="ARBA" id="ARBA00022980"/>
    </source>
</evidence>
<dbReference type="InterPro" id="IPR021137">
    <property type="entry name" value="Ribosomal_bL35-like"/>
</dbReference>
<dbReference type="Pfam" id="PF01632">
    <property type="entry name" value="Ribosomal_L35p"/>
    <property type="match status" value="1"/>
</dbReference>
<gene>
    <name evidence="9" type="ORF">MENT_LOCUS27978</name>
</gene>
<dbReference type="EMBL" id="CAJEWN010000270">
    <property type="protein sequence ID" value="CAD2176196.1"/>
    <property type="molecule type" value="Genomic_DNA"/>
</dbReference>
<keyword evidence="3" id="KW-0809">Transit peptide</keyword>
<comment type="subcellular location">
    <subcellularLocation>
        <location evidence="1">Mitochondrion</location>
    </subcellularLocation>
</comment>
<comment type="similarity">
    <text evidence="2">Belongs to the bacterial ribosomal protein bL35 family.</text>
</comment>
<dbReference type="GO" id="GO:0005840">
    <property type="term" value="C:ribosome"/>
    <property type="evidence" value="ECO:0007669"/>
    <property type="project" value="UniProtKB-KW"/>
</dbReference>
<dbReference type="Proteomes" id="UP000580250">
    <property type="component" value="Unassembled WGS sequence"/>
</dbReference>
<dbReference type="GO" id="GO:1990904">
    <property type="term" value="C:ribonucleoprotein complex"/>
    <property type="evidence" value="ECO:0007669"/>
    <property type="project" value="UniProtKB-KW"/>
</dbReference>
<sequence length="238" mass="28017">MFLLLLAKCRIGKIWGSCFTECAFRLFCSTFAITNHFNFSLMLWLNSNILSSLTQCQQLAVSSIRGIARIPHWEYHIRFDPKVGRKRPAQDVLDRFRRLNNGMWIRARAGRTHANYMKEDLNQMVAMQWETCTKSECHMLDKMMTPFWLRQRHYVNDDLEPFHTRYGITGPRVNCKKKLTRERPKILLDDLTSDRFFDRLPASMTKSKLAIDAQKSDLPKLLRDVTRKSLRLLTDGNK</sequence>
<evidence type="ECO:0000256" key="8">
    <source>
        <dbReference type="ARBA" id="ARBA00035418"/>
    </source>
</evidence>
<dbReference type="InterPro" id="IPR019338">
    <property type="entry name" value="Ribosomal_bL35m"/>
</dbReference>
<name>A0A6V7VML0_MELEN</name>
<evidence type="ECO:0000313" key="10">
    <source>
        <dbReference type="Proteomes" id="UP000580250"/>
    </source>
</evidence>
<evidence type="ECO:0000256" key="3">
    <source>
        <dbReference type="ARBA" id="ARBA00022946"/>
    </source>
</evidence>
<dbReference type="OrthoDB" id="5847109at2759"/>
<evidence type="ECO:0000256" key="2">
    <source>
        <dbReference type="ARBA" id="ARBA00006598"/>
    </source>
</evidence>
<protein>
    <recommendedName>
        <fullName evidence="7">Large ribosomal subunit protein bL35m</fullName>
    </recommendedName>
    <alternativeName>
        <fullName evidence="8">39S ribosomal protein L35, mitochondrial</fullName>
    </alternativeName>
</protein>
<dbReference type="PANTHER" id="PTHR15909">
    <property type="entry name" value="39S RIBOSOMAL PROTEIN L35, MITOCHONDRIAL"/>
    <property type="match status" value="1"/>
</dbReference>
<evidence type="ECO:0000256" key="6">
    <source>
        <dbReference type="ARBA" id="ARBA00023274"/>
    </source>
</evidence>
<proteinExistence type="inferred from homology"/>
<evidence type="ECO:0000313" key="9">
    <source>
        <dbReference type="EMBL" id="CAD2176196.1"/>
    </source>
</evidence>
<evidence type="ECO:0000256" key="7">
    <source>
        <dbReference type="ARBA" id="ARBA00035273"/>
    </source>
</evidence>
<dbReference type="PANTHER" id="PTHR15909:SF0">
    <property type="entry name" value="LARGE RIBOSOMAL SUBUNIT PROTEIN BL35M"/>
    <property type="match status" value="1"/>
</dbReference>
<evidence type="ECO:0000256" key="1">
    <source>
        <dbReference type="ARBA" id="ARBA00004173"/>
    </source>
</evidence>
<reference evidence="9 10" key="1">
    <citation type="submission" date="2020-08" db="EMBL/GenBank/DDBJ databases">
        <authorList>
            <person name="Koutsovoulos G."/>
            <person name="Danchin GJ E."/>
        </authorList>
    </citation>
    <scope>NUCLEOTIDE SEQUENCE [LARGE SCALE GENOMIC DNA]</scope>
</reference>
<keyword evidence="6" id="KW-0687">Ribonucleoprotein</keyword>
<keyword evidence="5" id="KW-0496">Mitochondrion</keyword>
<organism evidence="9 10">
    <name type="scientific">Meloidogyne enterolobii</name>
    <name type="common">Root-knot nematode worm</name>
    <name type="synonym">Meloidogyne mayaguensis</name>
    <dbReference type="NCBI Taxonomy" id="390850"/>
    <lineage>
        <taxon>Eukaryota</taxon>
        <taxon>Metazoa</taxon>
        <taxon>Ecdysozoa</taxon>
        <taxon>Nematoda</taxon>
        <taxon>Chromadorea</taxon>
        <taxon>Rhabditida</taxon>
        <taxon>Tylenchina</taxon>
        <taxon>Tylenchomorpha</taxon>
        <taxon>Tylenchoidea</taxon>
        <taxon>Meloidogynidae</taxon>
        <taxon>Meloidogyninae</taxon>
        <taxon>Meloidogyne</taxon>
    </lineage>
</organism>
<dbReference type="AlphaFoldDB" id="A0A6V7VML0"/>
<evidence type="ECO:0000256" key="5">
    <source>
        <dbReference type="ARBA" id="ARBA00023128"/>
    </source>
</evidence>
<accession>A0A6V7VML0</accession>
<dbReference type="GO" id="GO:0005739">
    <property type="term" value="C:mitochondrion"/>
    <property type="evidence" value="ECO:0007669"/>
    <property type="project" value="UniProtKB-SubCell"/>
</dbReference>